<dbReference type="Proteomes" id="UP000594638">
    <property type="component" value="Unassembled WGS sequence"/>
</dbReference>
<gene>
    <name evidence="2" type="ORF">OLEA9_A039683</name>
</gene>
<evidence type="ECO:0000256" key="1">
    <source>
        <dbReference type="SAM" id="MobiDB-lite"/>
    </source>
</evidence>
<evidence type="ECO:0000313" key="2">
    <source>
        <dbReference type="EMBL" id="CAA3004537.1"/>
    </source>
</evidence>
<accession>A0A8S0TGE5</accession>
<dbReference type="InterPro" id="IPR051494">
    <property type="entry name" value="BSD_domain-containing"/>
</dbReference>
<keyword evidence="3" id="KW-1185">Reference proteome</keyword>
<dbReference type="PANTHER" id="PTHR16019:SF5">
    <property type="entry name" value="BSD DOMAIN-CONTAINING PROTEIN 1"/>
    <property type="match status" value="1"/>
</dbReference>
<proteinExistence type="predicted"/>
<dbReference type="AlphaFoldDB" id="A0A8S0TGE5"/>
<dbReference type="OrthoDB" id="73788at2759"/>
<protein>
    <submittedName>
        <fullName evidence="2">Uncharacterized protein</fullName>
    </submittedName>
</protein>
<feature type="region of interest" description="Disordered" evidence="1">
    <location>
        <begin position="1"/>
        <end position="64"/>
    </location>
</feature>
<comment type="caution">
    <text evidence="2">The sequence shown here is derived from an EMBL/GenBank/DDBJ whole genome shotgun (WGS) entry which is preliminary data.</text>
</comment>
<sequence length="141" mass="15460">MNFFKSILSEDSNFPKLKRENPHDPESESPPQRNKDSDDVGQDPVHKDPPPKSPSDSSGDGGGAWSFWGLIKTFAPQSESVLETYRQDLRGFGSGLRKESEVIREVASRVVKELLASLESGASAAEVRLNPLDRSLMGCSN</sequence>
<reference evidence="2 3" key="1">
    <citation type="submission" date="2019-12" db="EMBL/GenBank/DDBJ databases">
        <authorList>
            <person name="Alioto T."/>
            <person name="Alioto T."/>
            <person name="Gomez Garrido J."/>
        </authorList>
    </citation>
    <scope>NUCLEOTIDE SEQUENCE [LARGE SCALE GENOMIC DNA]</scope>
</reference>
<feature type="compositionally biased region" description="Basic and acidic residues" evidence="1">
    <location>
        <begin position="17"/>
        <end position="26"/>
    </location>
</feature>
<dbReference type="PANTHER" id="PTHR16019">
    <property type="entry name" value="SYNAPSE-ASSOCIATED PROTEIN"/>
    <property type="match status" value="1"/>
</dbReference>
<feature type="compositionally biased region" description="Basic and acidic residues" evidence="1">
    <location>
        <begin position="33"/>
        <end position="50"/>
    </location>
</feature>
<name>A0A8S0TGE5_OLEEU</name>
<dbReference type="GO" id="GO:0005737">
    <property type="term" value="C:cytoplasm"/>
    <property type="evidence" value="ECO:0007669"/>
    <property type="project" value="TreeGrafter"/>
</dbReference>
<dbReference type="EMBL" id="CACTIH010006266">
    <property type="protein sequence ID" value="CAA3004537.1"/>
    <property type="molecule type" value="Genomic_DNA"/>
</dbReference>
<organism evidence="2 3">
    <name type="scientific">Olea europaea subsp. europaea</name>
    <dbReference type="NCBI Taxonomy" id="158383"/>
    <lineage>
        <taxon>Eukaryota</taxon>
        <taxon>Viridiplantae</taxon>
        <taxon>Streptophyta</taxon>
        <taxon>Embryophyta</taxon>
        <taxon>Tracheophyta</taxon>
        <taxon>Spermatophyta</taxon>
        <taxon>Magnoliopsida</taxon>
        <taxon>eudicotyledons</taxon>
        <taxon>Gunneridae</taxon>
        <taxon>Pentapetalae</taxon>
        <taxon>asterids</taxon>
        <taxon>lamiids</taxon>
        <taxon>Lamiales</taxon>
        <taxon>Oleaceae</taxon>
        <taxon>Oleeae</taxon>
        <taxon>Olea</taxon>
    </lineage>
</organism>
<dbReference type="Gramene" id="OE9A039683T1">
    <property type="protein sequence ID" value="OE9A039683C1"/>
    <property type="gene ID" value="OE9A039683"/>
</dbReference>
<evidence type="ECO:0000313" key="3">
    <source>
        <dbReference type="Proteomes" id="UP000594638"/>
    </source>
</evidence>